<keyword evidence="3" id="KW-0805">Transcription regulation</keyword>
<evidence type="ECO:0000256" key="4">
    <source>
        <dbReference type="ARBA" id="ARBA00023163"/>
    </source>
</evidence>
<evidence type="ECO:0000256" key="1">
    <source>
        <dbReference type="ARBA" id="ARBA00004123"/>
    </source>
</evidence>
<dbReference type="InterPro" id="IPR050815">
    <property type="entry name" value="TF_fung"/>
</dbReference>
<keyword evidence="2" id="KW-0479">Metal-binding</keyword>
<keyword evidence="9" id="KW-1185">Reference proteome</keyword>
<dbReference type="EMBL" id="KN840528">
    <property type="protein sequence ID" value="KIP05989.1"/>
    <property type="molecule type" value="Genomic_DNA"/>
</dbReference>
<dbReference type="STRING" id="745531.A0A0C3NLS0"/>
<name>A0A0C3NLS0_PHLG1</name>
<evidence type="ECO:0000256" key="2">
    <source>
        <dbReference type="ARBA" id="ARBA00022723"/>
    </source>
</evidence>
<dbReference type="CDD" id="cd00067">
    <property type="entry name" value="GAL4"/>
    <property type="match status" value="1"/>
</dbReference>
<dbReference type="OrthoDB" id="39175at2759"/>
<feature type="domain" description="Zn(2)-C6 fungal-type" evidence="7">
    <location>
        <begin position="27"/>
        <end position="74"/>
    </location>
</feature>
<keyword evidence="5" id="KW-0539">Nucleus</keyword>
<dbReference type="GO" id="GO:0006351">
    <property type="term" value="P:DNA-templated transcription"/>
    <property type="evidence" value="ECO:0007669"/>
    <property type="project" value="InterPro"/>
</dbReference>
<dbReference type="SUPFAM" id="SSF57701">
    <property type="entry name" value="Zn2/Cys6 DNA-binding domain"/>
    <property type="match status" value="1"/>
</dbReference>
<evidence type="ECO:0000313" key="8">
    <source>
        <dbReference type="EMBL" id="KIP05989.1"/>
    </source>
</evidence>
<protein>
    <recommendedName>
        <fullName evidence="7">Zn(2)-C6 fungal-type domain-containing protein</fullName>
    </recommendedName>
</protein>
<feature type="region of interest" description="Disordered" evidence="6">
    <location>
        <begin position="59"/>
        <end position="92"/>
    </location>
</feature>
<dbReference type="GO" id="GO:0005634">
    <property type="term" value="C:nucleus"/>
    <property type="evidence" value="ECO:0007669"/>
    <property type="project" value="UniProtKB-SubCell"/>
</dbReference>
<organism evidence="8 9">
    <name type="scientific">Phlebiopsis gigantea (strain 11061_1 CR5-6)</name>
    <name type="common">White-rot fungus</name>
    <name type="synonym">Peniophora gigantea</name>
    <dbReference type="NCBI Taxonomy" id="745531"/>
    <lineage>
        <taxon>Eukaryota</taxon>
        <taxon>Fungi</taxon>
        <taxon>Dikarya</taxon>
        <taxon>Basidiomycota</taxon>
        <taxon>Agaricomycotina</taxon>
        <taxon>Agaricomycetes</taxon>
        <taxon>Polyporales</taxon>
        <taxon>Phanerochaetaceae</taxon>
        <taxon>Phlebiopsis</taxon>
    </lineage>
</organism>
<feature type="region of interest" description="Disordered" evidence="6">
    <location>
        <begin position="108"/>
        <end position="142"/>
    </location>
</feature>
<evidence type="ECO:0000256" key="6">
    <source>
        <dbReference type="SAM" id="MobiDB-lite"/>
    </source>
</evidence>
<evidence type="ECO:0000259" key="7">
    <source>
        <dbReference type="PROSITE" id="PS50048"/>
    </source>
</evidence>
<reference evidence="8 9" key="1">
    <citation type="journal article" date="2014" name="PLoS Genet.">
        <title>Analysis of the Phlebiopsis gigantea genome, transcriptome and secretome provides insight into its pioneer colonization strategies of wood.</title>
        <authorList>
            <person name="Hori C."/>
            <person name="Ishida T."/>
            <person name="Igarashi K."/>
            <person name="Samejima M."/>
            <person name="Suzuki H."/>
            <person name="Master E."/>
            <person name="Ferreira P."/>
            <person name="Ruiz-Duenas F.J."/>
            <person name="Held B."/>
            <person name="Canessa P."/>
            <person name="Larrondo L.F."/>
            <person name="Schmoll M."/>
            <person name="Druzhinina I.S."/>
            <person name="Kubicek C.P."/>
            <person name="Gaskell J.A."/>
            <person name="Kersten P."/>
            <person name="St John F."/>
            <person name="Glasner J."/>
            <person name="Sabat G."/>
            <person name="Splinter BonDurant S."/>
            <person name="Syed K."/>
            <person name="Yadav J."/>
            <person name="Mgbeahuruike A.C."/>
            <person name="Kovalchuk A."/>
            <person name="Asiegbu F.O."/>
            <person name="Lackner G."/>
            <person name="Hoffmeister D."/>
            <person name="Rencoret J."/>
            <person name="Gutierrez A."/>
            <person name="Sun H."/>
            <person name="Lindquist E."/>
            <person name="Barry K."/>
            <person name="Riley R."/>
            <person name="Grigoriev I.V."/>
            <person name="Henrissat B."/>
            <person name="Kues U."/>
            <person name="Berka R.M."/>
            <person name="Martinez A.T."/>
            <person name="Covert S.F."/>
            <person name="Blanchette R.A."/>
            <person name="Cullen D."/>
        </authorList>
    </citation>
    <scope>NUCLEOTIDE SEQUENCE [LARGE SCALE GENOMIC DNA]</scope>
    <source>
        <strain evidence="8 9">11061_1 CR5-6</strain>
    </source>
</reference>
<dbReference type="GO" id="GO:0003677">
    <property type="term" value="F:DNA binding"/>
    <property type="evidence" value="ECO:0007669"/>
    <property type="project" value="InterPro"/>
</dbReference>
<dbReference type="Proteomes" id="UP000053257">
    <property type="component" value="Unassembled WGS sequence"/>
</dbReference>
<dbReference type="GO" id="GO:0008270">
    <property type="term" value="F:zinc ion binding"/>
    <property type="evidence" value="ECO:0007669"/>
    <property type="project" value="InterPro"/>
</dbReference>
<dbReference type="Pfam" id="PF04082">
    <property type="entry name" value="Fungal_trans"/>
    <property type="match status" value="1"/>
</dbReference>
<dbReference type="InterPro" id="IPR036864">
    <property type="entry name" value="Zn2-C6_fun-type_DNA-bd_sf"/>
</dbReference>
<evidence type="ECO:0000256" key="3">
    <source>
        <dbReference type="ARBA" id="ARBA00023015"/>
    </source>
</evidence>
<accession>A0A0C3NLS0</accession>
<dbReference type="InterPro" id="IPR007219">
    <property type="entry name" value="XnlR_reg_dom"/>
</dbReference>
<proteinExistence type="predicted"/>
<dbReference type="InterPro" id="IPR001138">
    <property type="entry name" value="Zn2Cys6_DnaBD"/>
</dbReference>
<dbReference type="AlphaFoldDB" id="A0A0C3NLS0"/>
<dbReference type="Gene3D" id="4.10.240.10">
    <property type="entry name" value="Zn(2)-C6 fungal-type DNA-binding domain"/>
    <property type="match status" value="1"/>
</dbReference>
<dbReference type="Pfam" id="PF00172">
    <property type="entry name" value="Zn_clus"/>
    <property type="match status" value="1"/>
</dbReference>
<dbReference type="GO" id="GO:0000981">
    <property type="term" value="F:DNA-binding transcription factor activity, RNA polymerase II-specific"/>
    <property type="evidence" value="ECO:0007669"/>
    <property type="project" value="InterPro"/>
</dbReference>
<comment type="subcellular location">
    <subcellularLocation>
        <location evidence="1">Nucleus</location>
    </subcellularLocation>
</comment>
<dbReference type="PROSITE" id="PS50048">
    <property type="entry name" value="ZN2_CY6_FUNGAL_2"/>
    <property type="match status" value="1"/>
</dbReference>
<dbReference type="CDD" id="cd12148">
    <property type="entry name" value="fungal_TF_MHR"/>
    <property type="match status" value="1"/>
</dbReference>
<evidence type="ECO:0000256" key="5">
    <source>
        <dbReference type="ARBA" id="ARBA00023242"/>
    </source>
</evidence>
<dbReference type="PANTHER" id="PTHR47338">
    <property type="entry name" value="ZN(II)2CYS6 TRANSCRIPTION FACTOR (EUROFUNG)-RELATED"/>
    <property type="match status" value="1"/>
</dbReference>
<sequence length="679" mass="76038">MPKAQSPTIRESGPYKQNLNSLKRNQACHQCRKRKLKCDAQRPCSTCLRSHAYALSHASPADRANLPPRPDCTYDEDASTPEQLPPAPKTRYEKLESRINELEALLREKSVPSSEAQSAGTESPVPSASTHATSTNDFGVFPNNMPAPSPMNDMDHSLLWLAWPAQLPDPATTRHLIQAFFSHCIHATRLFHAPSFYASLNLLPSDSAFPSRAILHMMCAIGSMYTSSFPSGYIIDSYPVDPATRTRTGGTKRPQSFAGQHANYAKEAIEDHLECSERLFECLQGAVLLTWYYYSQARWIDSCLSSAVAMRTCVTMALNVCPPFQGLSATDGANDRPPSTLSPAKSVVQDEMRRNAFWLGKYPYTMDRQMGAGNGWAMNIDELDIHQLMPLRQDQWERGVLLLPPERQYSHGKDTLTVFPLDQTDPFIMYSKATILMSRVKNFCLRFRSLRYVGDPSVRLPNASGLLEAPSTQNHLCIRDTPAFAELNNLIEVMRTSFPPEMKNVTKDGKLEEYTYCAWNLIHLAQIHLHEPFANPGSQSCTSALSILTASRAIVDSLHGVTSTSFDVSLLDTMAFLCWYMAGRVLTRFLKAAQDNQAAEHLIPLKTEVSFIRSMLLRAGERIPLAYCYWKMLVGVIQQTGVEVEEQEVFFPHMSPPIVPQFQFAMEMRQTIPGMPVPA</sequence>
<keyword evidence="4" id="KW-0804">Transcription</keyword>
<dbReference type="SMART" id="SM00066">
    <property type="entry name" value="GAL4"/>
    <property type="match status" value="1"/>
</dbReference>
<gene>
    <name evidence="8" type="ORF">PHLGIDRAFT_107482</name>
</gene>
<feature type="compositionally biased region" description="Polar residues" evidence="6">
    <location>
        <begin position="111"/>
        <end position="137"/>
    </location>
</feature>
<dbReference type="HOGENOM" id="CLU_009416_0_0_1"/>
<evidence type="ECO:0000313" key="9">
    <source>
        <dbReference type="Proteomes" id="UP000053257"/>
    </source>
</evidence>
<dbReference type="PANTHER" id="PTHR47338:SF29">
    <property type="entry name" value="ZN(2)-C6 FUNGAL-TYPE DOMAIN-CONTAINING PROTEIN"/>
    <property type="match status" value="1"/>
</dbReference>